<comment type="similarity">
    <text evidence="2">Belongs to the enoyl-CoA hydratase/isomerase family.</text>
</comment>
<accession>A0A2U1PTD2</accession>
<dbReference type="EMBL" id="PKPP01000761">
    <property type="protein sequence ID" value="PWA88977.1"/>
    <property type="molecule type" value="Genomic_DNA"/>
</dbReference>
<gene>
    <name evidence="4" type="ORF">CTI12_AA093610</name>
</gene>
<feature type="domain" description="Enoyl-CoA hydratase/isomerase" evidence="3">
    <location>
        <begin position="34"/>
        <end position="116"/>
    </location>
</feature>
<sequence>MGTFGYIAPEYASSGKLSEKSNVFLYGVMLLELITGSIASRTDDGWCESTLKKLRCASPLSLKVSLISIREGRFQTLDQCLIREYRMSLQGTSGKISSDFCEGVRARMVDKDFAPKEVVGHSQ</sequence>
<evidence type="ECO:0000313" key="4">
    <source>
        <dbReference type="EMBL" id="PWA88977.1"/>
    </source>
</evidence>
<dbReference type="Pfam" id="PF16113">
    <property type="entry name" value="ECH_2"/>
    <property type="match status" value="1"/>
</dbReference>
<dbReference type="Proteomes" id="UP000245207">
    <property type="component" value="Unassembled WGS sequence"/>
</dbReference>
<dbReference type="GO" id="GO:0006574">
    <property type="term" value="P:L-valine catabolic process"/>
    <property type="evidence" value="ECO:0007669"/>
    <property type="project" value="UniProtKB-UniRule"/>
</dbReference>
<comment type="catalytic activity">
    <reaction evidence="2">
        <text>3-hydroxy-2-methylpropanoyl-CoA + H2O = 3-hydroxy-2-methylpropanoate + CoA + H(+)</text>
        <dbReference type="Rhea" id="RHEA:20888"/>
        <dbReference type="ChEBI" id="CHEBI:11805"/>
        <dbReference type="ChEBI" id="CHEBI:15377"/>
        <dbReference type="ChEBI" id="CHEBI:15378"/>
        <dbReference type="ChEBI" id="CHEBI:57287"/>
        <dbReference type="ChEBI" id="CHEBI:57340"/>
        <dbReference type="EC" id="3.1.2.4"/>
    </reaction>
</comment>
<keyword evidence="5" id="KW-1185">Reference proteome</keyword>
<proteinExistence type="inferred from homology"/>
<dbReference type="Gene3D" id="3.90.226.10">
    <property type="entry name" value="2-enoyl-CoA Hydratase, Chain A, domain 1"/>
    <property type="match status" value="1"/>
</dbReference>
<name>A0A2U1PTD2_ARTAN</name>
<comment type="pathway">
    <text evidence="2">Amino-acid degradation; L-valine degradation.</text>
</comment>
<dbReference type="InterPro" id="IPR045004">
    <property type="entry name" value="ECH_dom"/>
</dbReference>
<dbReference type="PANTHER" id="PTHR43176:SF4">
    <property type="entry name" value="3-HYDROXYISOBUTYRYL-COA HYDROLASE-LIKE PROTEIN 1, MITOCHONDRIAL"/>
    <property type="match status" value="1"/>
</dbReference>
<dbReference type="InterPro" id="IPR032259">
    <property type="entry name" value="HIBYL-CoA-H"/>
</dbReference>
<evidence type="ECO:0000256" key="2">
    <source>
        <dbReference type="RuleBase" id="RU369070"/>
    </source>
</evidence>
<keyword evidence="1 2" id="KW-0378">Hydrolase</keyword>
<evidence type="ECO:0000313" key="5">
    <source>
        <dbReference type="Proteomes" id="UP000245207"/>
    </source>
</evidence>
<comment type="caution">
    <text evidence="4">The sequence shown here is derived from an EMBL/GenBank/DDBJ whole genome shotgun (WGS) entry which is preliminary data.</text>
</comment>
<dbReference type="InterPro" id="IPR011009">
    <property type="entry name" value="Kinase-like_dom_sf"/>
</dbReference>
<dbReference type="GO" id="GO:0003860">
    <property type="term" value="F:3-hydroxyisobutyryl-CoA hydrolase activity"/>
    <property type="evidence" value="ECO:0007669"/>
    <property type="project" value="UniProtKB-UniRule"/>
</dbReference>
<dbReference type="STRING" id="35608.A0A2U1PTD2"/>
<evidence type="ECO:0000256" key="1">
    <source>
        <dbReference type="ARBA" id="ARBA00022801"/>
    </source>
</evidence>
<reference evidence="4 5" key="1">
    <citation type="journal article" date="2018" name="Mol. Plant">
        <title>The genome of Artemisia annua provides insight into the evolution of Asteraceae family and artemisinin biosynthesis.</title>
        <authorList>
            <person name="Shen Q."/>
            <person name="Zhang L."/>
            <person name="Liao Z."/>
            <person name="Wang S."/>
            <person name="Yan T."/>
            <person name="Shi P."/>
            <person name="Liu M."/>
            <person name="Fu X."/>
            <person name="Pan Q."/>
            <person name="Wang Y."/>
            <person name="Lv Z."/>
            <person name="Lu X."/>
            <person name="Zhang F."/>
            <person name="Jiang W."/>
            <person name="Ma Y."/>
            <person name="Chen M."/>
            <person name="Hao X."/>
            <person name="Li L."/>
            <person name="Tang Y."/>
            <person name="Lv G."/>
            <person name="Zhou Y."/>
            <person name="Sun X."/>
            <person name="Brodelius P.E."/>
            <person name="Rose J.K.C."/>
            <person name="Tang K."/>
        </authorList>
    </citation>
    <scope>NUCLEOTIDE SEQUENCE [LARGE SCALE GENOMIC DNA]</scope>
    <source>
        <strain evidence="5">cv. Huhao1</strain>
        <tissue evidence="4">Leaf</tissue>
    </source>
</reference>
<comment type="function">
    <text evidence="2">Hydrolyzes 3-hydroxyisobutyryl-CoA (HIBYL-CoA), a saline catabolite. Has high activity toward isobutyryl-CoA. Could be an isobutyryl-CoA dehydrogenase that functions in valine catabolism.</text>
</comment>
<dbReference type="SUPFAM" id="SSF56112">
    <property type="entry name" value="Protein kinase-like (PK-like)"/>
    <property type="match status" value="1"/>
</dbReference>
<dbReference type="PANTHER" id="PTHR43176">
    <property type="entry name" value="3-HYDROXYISOBUTYRYL-COA HYDROLASE-RELATED"/>
    <property type="match status" value="1"/>
</dbReference>
<dbReference type="OrthoDB" id="16820at2759"/>
<dbReference type="EC" id="3.1.2.4" evidence="2"/>
<protein>
    <recommendedName>
        <fullName evidence="2">3-hydroxyisobutyryl-CoA hydrolase</fullName>
        <shortName evidence="2">HIB-CoA hydrolase</shortName>
        <shortName evidence="2">HIBYL-CoA-H</shortName>
        <ecNumber evidence="2">3.1.2.4</ecNumber>
    </recommendedName>
    <alternativeName>
        <fullName evidence="2">3-hydroxyisobutyryl-coenzyme A hydrolase</fullName>
    </alternativeName>
</protein>
<dbReference type="AlphaFoldDB" id="A0A2U1PTD2"/>
<evidence type="ECO:0000259" key="3">
    <source>
        <dbReference type="Pfam" id="PF16113"/>
    </source>
</evidence>
<organism evidence="4 5">
    <name type="scientific">Artemisia annua</name>
    <name type="common">Sweet wormwood</name>
    <dbReference type="NCBI Taxonomy" id="35608"/>
    <lineage>
        <taxon>Eukaryota</taxon>
        <taxon>Viridiplantae</taxon>
        <taxon>Streptophyta</taxon>
        <taxon>Embryophyta</taxon>
        <taxon>Tracheophyta</taxon>
        <taxon>Spermatophyta</taxon>
        <taxon>Magnoliopsida</taxon>
        <taxon>eudicotyledons</taxon>
        <taxon>Gunneridae</taxon>
        <taxon>Pentapetalae</taxon>
        <taxon>asterids</taxon>
        <taxon>campanulids</taxon>
        <taxon>Asterales</taxon>
        <taxon>Asteraceae</taxon>
        <taxon>Asteroideae</taxon>
        <taxon>Anthemideae</taxon>
        <taxon>Artemisiinae</taxon>
        <taxon>Artemisia</taxon>
    </lineage>
</organism>